<comment type="caution">
    <text evidence="1">The sequence shown here is derived from an EMBL/GenBank/DDBJ whole genome shotgun (WGS) entry which is preliminary data.</text>
</comment>
<reference evidence="1" key="1">
    <citation type="submission" date="2022-01" db="EMBL/GenBank/DDBJ databases">
        <title>Antribacter sp. nov., isolated from Guizhou of China.</title>
        <authorList>
            <person name="Chengliang C."/>
            <person name="Ya Z."/>
        </authorList>
    </citation>
    <scope>NUCLEOTIDE SEQUENCE</scope>
    <source>
        <strain evidence="1">KLBMP 9083</strain>
    </source>
</reference>
<dbReference type="Proteomes" id="UP001165405">
    <property type="component" value="Unassembled WGS sequence"/>
</dbReference>
<name>A0AA41QHV3_9MICO</name>
<dbReference type="RefSeq" id="WP_236090840.1">
    <property type="nucleotide sequence ID" value="NZ_JAKGSG010000053.1"/>
</dbReference>
<gene>
    <name evidence="1" type="ORF">L1785_18830</name>
</gene>
<proteinExistence type="predicted"/>
<accession>A0AA41QHV3</accession>
<dbReference type="Gene3D" id="3.90.1570.30">
    <property type="match status" value="1"/>
</dbReference>
<protein>
    <submittedName>
        <fullName evidence="1">Uncharacterized protein</fullName>
    </submittedName>
</protein>
<organism evidence="1 2">
    <name type="scientific">Antribacter soli</name>
    <dbReference type="NCBI Taxonomy" id="2910976"/>
    <lineage>
        <taxon>Bacteria</taxon>
        <taxon>Bacillati</taxon>
        <taxon>Actinomycetota</taxon>
        <taxon>Actinomycetes</taxon>
        <taxon>Micrococcales</taxon>
        <taxon>Promicromonosporaceae</taxon>
        <taxon>Antribacter</taxon>
    </lineage>
</organism>
<evidence type="ECO:0000313" key="2">
    <source>
        <dbReference type="Proteomes" id="UP001165405"/>
    </source>
</evidence>
<keyword evidence="2" id="KW-1185">Reference proteome</keyword>
<sequence>MADDPSRLPAEARARALIDAQLEAAGWVVQNVRDLNLFGAQGVAVHEVTMAQGRGRPDYLLYLDRRVLGVIGAKPAGTTLPGVEWRSAMYADISTISVSTMCCGTARSRRATTRFWSRTSRTRR</sequence>
<evidence type="ECO:0000313" key="1">
    <source>
        <dbReference type="EMBL" id="MCF4123035.1"/>
    </source>
</evidence>
<dbReference type="AlphaFoldDB" id="A0AA41QHV3"/>
<dbReference type="EMBL" id="JAKGSG010000053">
    <property type="protein sequence ID" value="MCF4123035.1"/>
    <property type="molecule type" value="Genomic_DNA"/>
</dbReference>